<feature type="transmembrane region" description="Helical" evidence="7">
    <location>
        <begin position="143"/>
        <end position="161"/>
    </location>
</feature>
<evidence type="ECO:0000313" key="10">
    <source>
        <dbReference type="Proteomes" id="UP000244940"/>
    </source>
</evidence>
<comment type="subcellular location">
    <subcellularLocation>
        <location evidence="1">Membrane</location>
        <topology evidence="1">Multi-pass membrane protein</topology>
    </subcellularLocation>
</comment>
<dbReference type="AlphaFoldDB" id="A0A2U2C8M1"/>
<dbReference type="PANTHER" id="PTHR22911:SF6">
    <property type="entry name" value="SOLUTE CARRIER FAMILY 35 MEMBER G1"/>
    <property type="match status" value="1"/>
</dbReference>
<evidence type="ECO:0000256" key="3">
    <source>
        <dbReference type="ARBA" id="ARBA00022692"/>
    </source>
</evidence>
<dbReference type="EMBL" id="QEYD01000007">
    <property type="protein sequence ID" value="PWE28213.1"/>
    <property type="molecule type" value="Genomic_DNA"/>
</dbReference>
<feature type="transmembrane region" description="Helical" evidence="7">
    <location>
        <begin position="281"/>
        <end position="298"/>
    </location>
</feature>
<organism evidence="9 10">
    <name type="scientific">Pararhodobacter marinus</name>
    <dbReference type="NCBI Taxonomy" id="2184063"/>
    <lineage>
        <taxon>Bacteria</taxon>
        <taxon>Pseudomonadati</taxon>
        <taxon>Pseudomonadota</taxon>
        <taxon>Alphaproteobacteria</taxon>
        <taxon>Rhodobacterales</taxon>
        <taxon>Paracoccaceae</taxon>
        <taxon>Pararhodobacter</taxon>
    </lineage>
</organism>
<gene>
    <name evidence="9" type="ORF">C4N9_12770</name>
</gene>
<evidence type="ECO:0000256" key="2">
    <source>
        <dbReference type="ARBA" id="ARBA00009853"/>
    </source>
</evidence>
<dbReference type="RefSeq" id="WP_109533720.1">
    <property type="nucleotide sequence ID" value="NZ_CAXPUO010000036.1"/>
</dbReference>
<keyword evidence="4 7" id="KW-1133">Transmembrane helix</keyword>
<sequence length="314" mass="33314">MNALNTRPDPAPAANGLPEPRDQRPVAGVLYMLGAGLCFVALTAGVKVLGGTIPAAQSAFLRYALGLIFVLPAIGTLRRISLPSRVWWAFGWRGVVHSLAVLLWFFAMTRIPLAEVSAMGYLNPIWITIGAALFLGEGLKLRRIMAIIVAIAGAMVILRPGMRALDLGHFAMLATSLGFGISYLMAKPLSALAPPSIVVGMLSLTVTIGLAPFALAVWVPVSWEQLGLLFLIASVATGAHFLMTMAFVAAPITVTQPVTALQLVWAVALGAIFFGEPVDPYVVAGGVMVVAAVIFIALREHQLRLREKSESVVP</sequence>
<evidence type="ECO:0000256" key="5">
    <source>
        <dbReference type="ARBA" id="ARBA00023136"/>
    </source>
</evidence>
<dbReference type="PANTHER" id="PTHR22911">
    <property type="entry name" value="ACYL-MALONYL CONDENSING ENZYME-RELATED"/>
    <property type="match status" value="1"/>
</dbReference>
<dbReference type="InterPro" id="IPR037185">
    <property type="entry name" value="EmrE-like"/>
</dbReference>
<comment type="similarity">
    <text evidence="2">Belongs to the drug/metabolite transporter (DMT) superfamily. 10 TMS drug/metabolite exporter (DME) (TC 2.A.7.3) family.</text>
</comment>
<feature type="transmembrane region" description="Helical" evidence="7">
    <location>
        <begin position="86"/>
        <end position="106"/>
    </location>
</feature>
<keyword evidence="5 7" id="KW-0472">Membrane</keyword>
<feature type="domain" description="EamA" evidence="8">
    <location>
        <begin position="167"/>
        <end position="297"/>
    </location>
</feature>
<keyword evidence="10" id="KW-1185">Reference proteome</keyword>
<dbReference type="GeneID" id="94365765"/>
<feature type="transmembrane region" description="Helical" evidence="7">
    <location>
        <begin position="198"/>
        <end position="221"/>
    </location>
</feature>
<name>A0A2U2C8M1_9RHOB</name>
<evidence type="ECO:0000256" key="1">
    <source>
        <dbReference type="ARBA" id="ARBA00004141"/>
    </source>
</evidence>
<dbReference type="Proteomes" id="UP000244940">
    <property type="component" value="Unassembled WGS sequence"/>
</dbReference>
<feature type="transmembrane region" description="Helical" evidence="7">
    <location>
        <begin position="55"/>
        <end position="74"/>
    </location>
</feature>
<evidence type="ECO:0000256" key="6">
    <source>
        <dbReference type="SAM" id="MobiDB-lite"/>
    </source>
</evidence>
<proteinExistence type="inferred from homology"/>
<feature type="transmembrane region" description="Helical" evidence="7">
    <location>
        <begin position="118"/>
        <end position="136"/>
    </location>
</feature>
<dbReference type="Pfam" id="PF00892">
    <property type="entry name" value="EamA"/>
    <property type="match status" value="2"/>
</dbReference>
<feature type="region of interest" description="Disordered" evidence="6">
    <location>
        <begin position="1"/>
        <end position="20"/>
    </location>
</feature>
<feature type="transmembrane region" description="Helical" evidence="7">
    <location>
        <begin position="257"/>
        <end position="275"/>
    </location>
</feature>
<evidence type="ECO:0000256" key="7">
    <source>
        <dbReference type="SAM" id="Phobius"/>
    </source>
</evidence>
<protein>
    <submittedName>
        <fullName evidence="9">EamA family transporter</fullName>
    </submittedName>
</protein>
<dbReference type="Gene3D" id="1.10.3730.20">
    <property type="match status" value="1"/>
</dbReference>
<comment type="caution">
    <text evidence="9">The sequence shown here is derived from an EMBL/GenBank/DDBJ whole genome shotgun (WGS) entry which is preliminary data.</text>
</comment>
<feature type="transmembrane region" description="Helical" evidence="7">
    <location>
        <begin position="227"/>
        <end position="250"/>
    </location>
</feature>
<dbReference type="InterPro" id="IPR000620">
    <property type="entry name" value="EamA_dom"/>
</dbReference>
<feature type="transmembrane region" description="Helical" evidence="7">
    <location>
        <begin position="29"/>
        <end position="49"/>
    </location>
</feature>
<reference evidence="9 10" key="1">
    <citation type="submission" date="2018-05" db="EMBL/GenBank/DDBJ databases">
        <title>Pararhodobacter marina sp. nov., isolated from deep-sea water of the Indian Ocean.</title>
        <authorList>
            <person name="Lai Q.Sr."/>
            <person name="Liu X."/>
            <person name="Shao Z."/>
        </authorList>
    </citation>
    <scope>NUCLEOTIDE SEQUENCE [LARGE SCALE GENOMIC DNA]</scope>
    <source>
        <strain evidence="9 10">CIC4N-9</strain>
    </source>
</reference>
<accession>A0A2U2C8M1</accession>
<keyword evidence="3 7" id="KW-0812">Transmembrane</keyword>
<dbReference type="SUPFAM" id="SSF103481">
    <property type="entry name" value="Multidrug resistance efflux transporter EmrE"/>
    <property type="match status" value="2"/>
</dbReference>
<evidence type="ECO:0000313" key="9">
    <source>
        <dbReference type="EMBL" id="PWE28213.1"/>
    </source>
</evidence>
<dbReference type="GO" id="GO:0016020">
    <property type="term" value="C:membrane"/>
    <property type="evidence" value="ECO:0007669"/>
    <property type="project" value="UniProtKB-SubCell"/>
</dbReference>
<evidence type="ECO:0000256" key="4">
    <source>
        <dbReference type="ARBA" id="ARBA00022989"/>
    </source>
</evidence>
<feature type="transmembrane region" description="Helical" evidence="7">
    <location>
        <begin position="167"/>
        <end position="186"/>
    </location>
</feature>
<feature type="domain" description="EamA" evidence="8">
    <location>
        <begin position="27"/>
        <end position="158"/>
    </location>
</feature>
<evidence type="ECO:0000259" key="8">
    <source>
        <dbReference type="Pfam" id="PF00892"/>
    </source>
</evidence>
<dbReference type="OrthoDB" id="7374604at2"/>